<dbReference type="Pfam" id="PF14052">
    <property type="entry name" value="Caps_assemb_Wzi"/>
    <property type="match status" value="1"/>
</dbReference>
<evidence type="ECO:0000313" key="1">
    <source>
        <dbReference type="EMBL" id="NCI49114.1"/>
    </source>
</evidence>
<accession>A0ABW9ZS35</accession>
<name>A0ABW9ZS35_9BACT</name>
<sequence>MQTVVFLLFMATGNVAHAQQGLLQQVQLDDYYRRRQITGTDSIPYSFFMQPYAYRYSDKLYETKKDTSLLRSVVGYTIQNNSLLPYGYNDETLMPASGFQQRITAGIYFETKNLSIRIQPEFVYAANTVHDELIPPARADLGNYFGGYFAMLGNKIDMPFRFGDAANSKSYWGQSSLRYRYKWVSVGLSSESMWWGPGRYNALIMGNNAPGFLHGTASTTRPVNTPLGRIEAEVIYGGLKASGFAPAEYKRIAQLGCPQCYEPPLSDSISKRYAAGFVFAISPGNLTNLHIGLAFMSYFYRDSSLAASQLSSLFLRYTMPKDNAEIYAEYGRSDRLISPLDLFKDSVPYAYTLGIRKMIPMRNKSFISITGELTQLGLPKARLIFDRNNIFGPSNLNSYSWYTSATIRHGYTNDGQVMGASIGPGSNSQTIDIAWVQAQNQLGLKLQRVVHNTDFYYYRYFNGTIGGGNTDASWVDVSGSLYGQLSYRQFLFAGSIDYLKSINYKWQKLDGGFAEPSSLSDKKNFQVRLSVLYNINWISRIFSE</sequence>
<dbReference type="InterPro" id="IPR026950">
    <property type="entry name" value="Caps_assemb_Wzi"/>
</dbReference>
<dbReference type="RefSeq" id="WP_161817411.1">
    <property type="nucleotide sequence ID" value="NZ_JAACJS010000002.1"/>
</dbReference>
<dbReference type="EMBL" id="JAACJS010000002">
    <property type="protein sequence ID" value="NCI49114.1"/>
    <property type="molecule type" value="Genomic_DNA"/>
</dbReference>
<proteinExistence type="predicted"/>
<protein>
    <submittedName>
        <fullName evidence="1">Capsule assembly Wzi family protein</fullName>
    </submittedName>
</protein>
<dbReference type="InterPro" id="IPR038636">
    <property type="entry name" value="Wzi_sf"/>
</dbReference>
<evidence type="ECO:0000313" key="2">
    <source>
        <dbReference type="Proteomes" id="UP000753802"/>
    </source>
</evidence>
<organism evidence="1 2">
    <name type="scientific">Sediminibacterium roseum</name>
    <dbReference type="NCBI Taxonomy" id="1978412"/>
    <lineage>
        <taxon>Bacteria</taxon>
        <taxon>Pseudomonadati</taxon>
        <taxon>Bacteroidota</taxon>
        <taxon>Chitinophagia</taxon>
        <taxon>Chitinophagales</taxon>
        <taxon>Chitinophagaceae</taxon>
        <taxon>Sediminibacterium</taxon>
    </lineage>
</organism>
<comment type="caution">
    <text evidence="1">The sequence shown here is derived from an EMBL/GenBank/DDBJ whole genome shotgun (WGS) entry which is preliminary data.</text>
</comment>
<dbReference type="Proteomes" id="UP000753802">
    <property type="component" value="Unassembled WGS sequence"/>
</dbReference>
<dbReference type="Gene3D" id="2.40.160.130">
    <property type="entry name" value="Capsule assembly protein Wzi"/>
    <property type="match status" value="1"/>
</dbReference>
<gene>
    <name evidence="1" type="ORF">GWC95_04215</name>
</gene>
<keyword evidence="2" id="KW-1185">Reference proteome</keyword>
<reference evidence="1 2" key="1">
    <citation type="submission" date="2020-01" db="EMBL/GenBank/DDBJ databases">
        <title>Genome analysis.</title>
        <authorList>
            <person name="Wu S."/>
            <person name="Wang G."/>
        </authorList>
    </citation>
    <scope>NUCLEOTIDE SEQUENCE [LARGE SCALE GENOMIC DNA]</scope>
    <source>
        <strain evidence="1 2">SYL130</strain>
    </source>
</reference>